<proteinExistence type="predicted"/>
<feature type="region of interest" description="Disordered" evidence="1">
    <location>
        <begin position="1"/>
        <end position="94"/>
    </location>
</feature>
<comment type="caution">
    <text evidence="3">The sequence shown here is derived from an EMBL/GenBank/DDBJ whole genome shotgun (WGS) entry which is preliminary data.</text>
</comment>
<organism evidence="3 4">
    <name type="scientific">Actinomadura rudentiformis</name>
    <dbReference type="NCBI Taxonomy" id="359158"/>
    <lineage>
        <taxon>Bacteria</taxon>
        <taxon>Bacillati</taxon>
        <taxon>Actinomycetota</taxon>
        <taxon>Actinomycetes</taxon>
        <taxon>Streptosporangiales</taxon>
        <taxon>Thermomonosporaceae</taxon>
        <taxon>Actinomadura</taxon>
    </lineage>
</organism>
<dbReference type="EMBL" id="WBMT01000003">
    <property type="protein sequence ID" value="KAB2351063.1"/>
    <property type="molecule type" value="Genomic_DNA"/>
</dbReference>
<feature type="transmembrane region" description="Helical" evidence="2">
    <location>
        <begin position="100"/>
        <end position="121"/>
    </location>
</feature>
<accession>A0A6H9Z2M5</accession>
<gene>
    <name evidence="3" type="ORF">F8566_09025</name>
</gene>
<feature type="compositionally biased region" description="Basic residues" evidence="1">
    <location>
        <begin position="71"/>
        <end position="83"/>
    </location>
</feature>
<dbReference type="OrthoDB" id="3537417at2"/>
<feature type="region of interest" description="Disordered" evidence="1">
    <location>
        <begin position="220"/>
        <end position="246"/>
    </location>
</feature>
<keyword evidence="2" id="KW-0472">Membrane</keyword>
<protein>
    <submittedName>
        <fullName evidence="3">DUF2637 domain-containing protein</fullName>
    </submittedName>
</protein>
<feature type="transmembrane region" description="Helical" evidence="2">
    <location>
        <begin position="166"/>
        <end position="186"/>
    </location>
</feature>
<feature type="compositionally biased region" description="Basic and acidic residues" evidence="1">
    <location>
        <begin position="17"/>
        <end position="41"/>
    </location>
</feature>
<dbReference type="Proteomes" id="UP000468735">
    <property type="component" value="Unassembled WGS sequence"/>
</dbReference>
<dbReference type="InterPro" id="IPR021235">
    <property type="entry name" value="DUF2637"/>
</dbReference>
<feature type="compositionally biased region" description="Basic residues" evidence="1">
    <location>
        <begin position="42"/>
        <end position="53"/>
    </location>
</feature>
<keyword evidence="2" id="KW-1133">Transmembrane helix</keyword>
<feature type="transmembrane region" description="Helical" evidence="2">
    <location>
        <begin position="133"/>
        <end position="154"/>
    </location>
</feature>
<sequence>MAVAPRLAPRGSLQAGEEPHANQDQDRPHDPHRQWHRDRGGYPHRRSLARHHMAPPSRLQPSLHGADSRRAPRHWSPPRRTRSSSRGERSCPVPDRLTRVTTALAVALVATVAAVISYRHAYELVRTHGETGITAYLVPLTIDGLIWAASMVILDASRRNQPAPTLAKWSLGVGIVATIGANVAHGLNHGPIGALVSAWPALALVGSFELLMMLTRAATSPARTTNQSDPSAPVPEEADTVRTTLEHSPEEAVLADYLASLNGPGRPLSQRSLAERHNIDRRKVKKIVSTVAQS</sequence>
<name>A0A6H9Z2M5_9ACTN</name>
<dbReference type="AlphaFoldDB" id="A0A6H9Z2M5"/>
<evidence type="ECO:0000313" key="4">
    <source>
        <dbReference type="Proteomes" id="UP000468735"/>
    </source>
</evidence>
<feature type="transmembrane region" description="Helical" evidence="2">
    <location>
        <begin position="192"/>
        <end position="214"/>
    </location>
</feature>
<evidence type="ECO:0000256" key="2">
    <source>
        <dbReference type="SAM" id="Phobius"/>
    </source>
</evidence>
<feature type="compositionally biased region" description="Polar residues" evidence="1">
    <location>
        <begin position="220"/>
        <end position="230"/>
    </location>
</feature>
<keyword evidence="4" id="KW-1185">Reference proteome</keyword>
<evidence type="ECO:0000256" key="1">
    <source>
        <dbReference type="SAM" id="MobiDB-lite"/>
    </source>
</evidence>
<reference evidence="3 4" key="1">
    <citation type="submission" date="2019-09" db="EMBL/GenBank/DDBJ databases">
        <title>Actinomadura physcomitrii sp. nov., a novel actinomycete isolated from moss [Physcomitrium sphaericum (Ludw) Fuernr].</title>
        <authorList>
            <person name="Zhuang X."/>
            <person name="Liu C."/>
        </authorList>
    </citation>
    <scope>NUCLEOTIDE SEQUENCE [LARGE SCALE GENOMIC DNA]</scope>
    <source>
        <strain evidence="3 4">HMC1</strain>
    </source>
</reference>
<evidence type="ECO:0000313" key="3">
    <source>
        <dbReference type="EMBL" id="KAB2351063.1"/>
    </source>
</evidence>
<dbReference type="Pfam" id="PF10935">
    <property type="entry name" value="DUF2637"/>
    <property type="match status" value="1"/>
</dbReference>
<keyword evidence="2" id="KW-0812">Transmembrane</keyword>